<comment type="caution">
    <text evidence="2">The sequence shown here is derived from an EMBL/GenBank/DDBJ whole genome shotgun (WGS) entry which is preliminary data.</text>
</comment>
<feature type="compositionally biased region" description="Low complexity" evidence="1">
    <location>
        <begin position="37"/>
        <end position="48"/>
    </location>
</feature>
<feature type="compositionally biased region" description="Polar residues" evidence="1">
    <location>
        <begin position="12"/>
        <end position="25"/>
    </location>
</feature>
<name>A0AAV7JLE5_9METZ</name>
<protein>
    <submittedName>
        <fullName evidence="2">Uncharacterized protein</fullName>
    </submittedName>
</protein>
<dbReference type="EMBL" id="JAKMXF010000321">
    <property type="protein sequence ID" value="KAI6649239.1"/>
    <property type="molecule type" value="Genomic_DNA"/>
</dbReference>
<proteinExistence type="predicted"/>
<feature type="compositionally biased region" description="Acidic residues" evidence="1">
    <location>
        <begin position="81"/>
        <end position="97"/>
    </location>
</feature>
<dbReference type="AlphaFoldDB" id="A0AAV7JLE5"/>
<gene>
    <name evidence="2" type="ORF">LOD99_11606</name>
</gene>
<reference evidence="2 3" key="1">
    <citation type="journal article" date="2023" name="BMC Biol.">
        <title>The compact genome of the sponge Oopsacas minuta (Hexactinellida) is lacking key metazoan core genes.</title>
        <authorList>
            <person name="Santini S."/>
            <person name="Schenkelaars Q."/>
            <person name="Jourda C."/>
            <person name="Duchesne M."/>
            <person name="Belahbib H."/>
            <person name="Rocher C."/>
            <person name="Selva M."/>
            <person name="Riesgo A."/>
            <person name="Vervoort M."/>
            <person name="Leys S.P."/>
            <person name="Kodjabachian L."/>
            <person name="Le Bivic A."/>
            <person name="Borchiellini C."/>
            <person name="Claverie J.M."/>
            <person name="Renard E."/>
        </authorList>
    </citation>
    <scope>NUCLEOTIDE SEQUENCE [LARGE SCALE GENOMIC DNA]</scope>
    <source>
        <strain evidence="2">SPO-2</strain>
    </source>
</reference>
<dbReference type="Proteomes" id="UP001165289">
    <property type="component" value="Unassembled WGS sequence"/>
</dbReference>
<feature type="region of interest" description="Disordered" evidence="1">
    <location>
        <begin position="1"/>
        <end position="105"/>
    </location>
</feature>
<evidence type="ECO:0000313" key="2">
    <source>
        <dbReference type="EMBL" id="KAI6649239.1"/>
    </source>
</evidence>
<keyword evidence="3" id="KW-1185">Reference proteome</keyword>
<evidence type="ECO:0000256" key="1">
    <source>
        <dbReference type="SAM" id="MobiDB-lite"/>
    </source>
</evidence>
<organism evidence="2 3">
    <name type="scientific">Oopsacas minuta</name>
    <dbReference type="NCBI Taxonomy" id="111878"/>
    <lineage>
        <taxon>Eukaryota</taxon>
        <taxon>Metazoa</taxon>
        <taxon>Porifera</taxon>
        <taxon>Hexactinellida</taxon>
        <taxon>Hexasterophora</taxon>
        <taxon>Lyssacinosida</taxon>
        <taxon>Leucopsacidae</taxon>
        <taxon>Oopsacas</taxon>
    </lineage>
</organism>
<accession>A0AAV7JLE5</accession>
<feature type="compositionally biased region" description="Polar residues" evidence="1">
    <location>
        <begin position="57"/>
        <end position="74"/>
    </location>
</feature>
<evidence type="ECO:0000313" key="3">
    <source>
        <dbReference type="Proteomes" id="UP001165289"/>
    </source>
</evidence>
<sequence>MSIAINSPIKMISSTSSTPDNSTVESPGINHDPNFMLQLQRSTSQSQLNPGHPSLLNPLQINHNNHSQNTNTMHSPGSESFESEDEDDSDIAEGEDEEYRKRREAMYRRPSFKLVITSINIHSSI</sequence>